<evidence type="ECO:0000313" key="3">
    <source>
        <dbReference type="EMBL" id="MDO5974311.1"/>
    </source>
</evidence>
<feature type="compositionally biased region" description="Basic residues" evidence="1">
    <location>
        <begin position="135"/>
        <end position="149"/>
    </location>
</feature>
<proteinExistence type="predicted"/>
<dbReference type="Proteomes" id="UP001176806">
    <property type="component" value="Unassembled WGS sequence"/>
</dbReference>
<organism evidence="3 4">
    <name type="scientific">Flavivirga jejuensis</name>
    <dbReference type="NCBI Taxonomy" id="870487"/>
    <lineage>
        <taxon>Bacteria</taxon>
        <taxon>Pseudomonadati</taxon>
        <taxon>Bacteroidota</taxon>
        <taxon>Flavobacteriia</taxon>
        <taxon>Flavobacteriales</taxon>
        <taxon>Flavobacteriaceae</taxon>
        <taxon>Flavivirga</taxon>
    </lineage>
</organism>
<feature type="region of interest" description="Disordered" evidence="1">
    <location>
        <begin position="130"/>
        <end position="149"/>
    </location>
</feature>
<sequence>MRKLIIIAIALISIQAIAQSEKKDRPERGQKMSNLSAEEIATLKTKKMTLFLDLSESQQNEVQKINLENATLRKTMMEARQAKKENGTAQKPTKEERLKMENDRLDRKIAVKAKMKKILDKEQYAKWEEAQLKMGSKRKGKKKGKDGKK</sequence>
<evidence type="ECO:0000256" key="1">
    <source>
        <dbReference type="SAM" id="MobiDB-lite"/>
    </source>
</evidence>
<keyword evidence="4" id="KW-1185">Reference proteome</keyword>
<keyword evidence="2" id="KW-0732">Signal</keyword>
<dbReference type="EMBL" id="JAUOEL010000003">
    <property type="protein sequence ID" value="MDO5974311.1"/>
    <property type="molecule type" value="Genomic_DNA"/>
</dbReference>
<accession>A0ABT8WMC8</accession>
<comment type="caution">
    <text evidence="3">The sequence shown here is derived from an EMBL/GenBank/DDBJ whole genome shotgun (WGS) entry which is preliminary data.</text>
</comment>
<feature type="region of interest" description="Disordered" evidence="1">
    <location>
        <begin position="79"/>
        <end position="103"/>
    </location>
</feature>
<protein>
    <recommendedName>
        <fullName evidence="5">DUF4890 domain-containing protein</fullName>
    </recommendedName>
</protein>
<evidence type="ECO:0000313" key="4">
    <source>
        <dbReference type="Proteomes" id="UP001176806"/>
    </source>
</evidence>
<dbReference type="RefSeq" id="WP_303301454.1">
    <property type="nucleotide sequence ID" value="NZ_BAABDA010000050.1"/>
</dbReference>
<feature type="chain" id="PRO_5046156131" description="DUF4890 domain-containing protein" evidence="2">
    <location>
        <begin position="19"/>
        <end position="149"/>
    </location>
</feature>
<feature type="signal peptide" evidence="2">
    <location>
        <begin position="1"/>
        <end position="18"/>
    </location>
</feature>
<gene>
    <name evidence="3" type="ORF">Q4Q40_08960</name>
</gene>
<evidence type="ECO:0000256" key="2">
    <source>
        <dbReference type="SAM" id="SignalP"/>
    </source>
</evidence>
<reference evidence="3" key="1">
    <citation type="submission" date="2023-07" db="EMBL/GenBank/DDBJ databases">
        <title>Two novel species in the genus Flavivirga.</title>
        <authorList>
            <person name="Kwon K."/>
        </authorList>
    </citation>
    <scope>NUCLEOTIDE SEQUENCE</scope>
    <source>
        <strain evidence="3">KACC 14158</strain>
    </source>
</reference>
<evidence type="ECO:0008006" key="5">
    <source>
        <dbReference type="Google" id="ProtNLM"/>
    </source>
</evidence>
<name>A0ABT8WMC8_9FLAO</name>